<evidence type="ECO:0000313" key="3">
    <source>
        <dbReference type="EMBL" id="PKI71223.1"/>
    </source>
</evidence>
<proteinExistence type="predicted"/>
<reference evidence="4" key="1">
    <citation type="journal article" date="2017" name="Plant J.">
        <title>The pomegranate (Punica granatum L.) genome and the genomics of punicalagin biosynthesis.</title>
        <authorList>
            <person name="Qin G."/>
            <person name="Xu C."/>
            <person name="Ming R."/>
            <person name="Tang H."/>
            <person name="Guyot R."/>
            <person name="Kramer E.M."/>
            <person name="Hu Y."/>
            <person name="Yi X."/>
            <person name="Qi Y."/>
            <person name="Xu X."/>
            <person name="Gao Z."/>
            <person name="Pan H."/>
            <person name="Jian J."/>
            <person name="Tian Y."/>
            <person name="Yue Z."/>
            <person name="Xu Y."/>
        </authorList>
    </citation>
    <scope>NUCLEOTIDE SEQUENCE [LARGE SCALE GENOMIC DNA]</scope>
    <source>
        <strain evidence="4">cv. Dabenzi</strain>
    </source>
</reference>
<feature type="region of interest" description="Disordered" evidence="1">
    <location>
        <begin position="1"/>
        <end position="43"/>
    </location>
</feature>
<dbReference type="Proteomes" id="UP000197138">
    <property type="component" value="Unassembled WGS sequence"/>
</dbReference>
<evidence type="ECO:0000313" key="5">
    <source>
        <dbReference type="Proteomes" id="UP000233551"/>
    </source>
</evidence>
<protein>
    <submittedName>
        <fullName evidence="2">Uncharacterized protein</fullName>
    </submittedName>
</protein>
<feature type="compositionally biased region" description="Low complexity" evidence="1">
    <location>
        <begin position="97"/>
        <end position="106"/>
    </location>
</feature>
<sequence>MVGKRSRKSSSPSLTGNRGFLNRLPPSTPRSGTSTVGLSSNNLDPTIHSRVMALEMSLASILPLLSQLFTLISPASITHDKSSASIVHDKSPSLFLDSNSGDTTDSNDPEKGRVPKTARRVKEQAGEQTPVSRALQFPVNVGGGLETMRDYQSCEKAHYGKASGGMLRKCADIIRSEDKTCVEKVDKAKKAERVEKPRETYQG</sequence>
<dbReference type="AlphaFoldDB" id="A0A218XLE2"/>
<name>A0A218XLE2_PUNGR</name>
<feature type="region of interest" description="Disordered" evidence="1">
    <location>
        <begin position="91"/>
        <end position="118"/>
    </location>
</feature>
<gene>
    <name evidence="2" type="ORF">CDL15_Pgr029137</name>
    <name evidence="3" type="ORF">CRG98_008398</name>
</gene>
<evidence type="ECO:0000313" key="2">
    <source>
        <dbReference type="EMBL" id="OWM85714.1"/>
    </source>
</evidence>
<reference evidence="2" key="2">
    <citation type="submission" date="2017-06" db="EMBL/GenBank/DDBJ databases">
        <title>The pomegranate genome and the genomics of punicalagin biosynthesis.</title>
        <authorList>
            <person name="Xu C."/>
        </authorList>
    </citation>
    <scope>NUCLEOTIDE SEQUENCE [LARGE SCALE GENOMIC DNA]</scope>
    <source>
        <tissue evidence="2">Fresh leaf</tissue>
    </source>
</reference>
<feature type="compositionally biased region" description="Polar residues" evidence="1">
    <location>
        <begin position="29"/>
        <end position="43"/>
    </location>
</feature>
<accession>A0A218XLE2</accession>
<organism evidence="2 4">
    <name type="scientific">Punica granatum</name>
    <name type="common">Pomegranate</name>
    <dbReference type="NCBI Taxonomy" id="22663"/>
    <lineage>
        <taxon>Eukaryota</taxon>
        <taxon>Viridiplantae</taxon>
        <taxon>Streptophyta</taxon>
        <taxon>Embryophyta</taxon>
        <taxon>Tracheophyta</taxon>
        <taxon>Spermatophyta</taxon>
        <taxon>Magnoliopsida</taxon>
        <taxon>eudicotyledons</taxon>
        <taxon>Gunneridae</taxon>
        <taxon>Pentapetalae</taxon>
        <taxon>rosids</taxon>
        <taxon>malvids</taxon>
        <taxon>Myrtales</taxon>
        <taxon>Lythraceae</taxon>
        <taxon>Punica</taxon>
    </lineage>
</organism>
<dbReference type="EMBL" id="PGOL01000387">
    <property type="protein sequence ID" value="PKI71223.1"/>
    <property type="molecule type" value="Genomic_DNA"/>
</dbReference>
<comment type="caution">
    <text evidence="2">The sequence shown here is derived from an EMBL/GenBank/DDBJ whole genome shotgun (WGS) entry which is preliminary data.</text>
</comment>
<evidence type="ECO:0000256" key="1">
    <source>
        <dbReference type="SAM" id="MobiDB-lite"/>
    </source>
</evidence>
<keyword evidence="5" id="KW-1185">Reference proteome</keyword>
<evidence type="ECO:0000313" key="4">
    <source>
        <dbReference type="Proteomes" id="UP000197138"/>
    </source>
</evidence>
<dbReference type="Proteomes" id="UP000233551">
    <property type="component" value="Unassembled WGS sequence"/>
</dbReference>
<dbReference type="EMBL" id="MTKT01001158">
    <property type="protein sequence ID" value="OWM85714.1"/>
    <property type="molecule type" value="Genomic_DNA"/>
</dbReference>
<reference evidence="3 5" key="3">
    <citation type="submission" date="2017-11" db="EMBL/GenBank/DDBJ databases">
        <title>De-novo sequencing of pomegranate (Punica granatum L.) genome.</title>
        <authorList>
            <person name="Akparov Z."/>
            <person name="Amiraslanov A."/>
            <person name="Hajiyeva S."/>
            <person name="Abbasov M."/>
            <person name="Kaur K."/>
            <person name="Hamwieh A."/>
            <person name="Solovyev V."/>
            <person name="Salamov A."/>
            <person name="Braich B."/>
            <person name="Kosarev P."/>
            <person name="Mahmoud A."/>
            <person name="Hajiyev E."/>
            <person name="Babayeva S."/>
            <person name="Izzatullayeva V."/>
            <person name="Mammadov A."/>
            <person name="Mammadov A."/>
            <person name="Sharifova S."/>
            <person name="Ojaghi J."/>
            <person name="Eynullazada K."/>
            <person name="Bayramov B."/>
            <person name="Abdulazimova A."/>
            <person name="Shahmuradov I."/>
        </authorList>
    </citation>
    <scope>NUCLEOTIDE SEQUENCE [LARGE SCALE GENOMIC DNA]</scope>
    <source>
        <strain evidence="3">AG2017</strain>
        <strain evidence="5">cv. AG2017</strain>
        <tissue evidence="3">Leaf</tissue>
    </source>
</reference>
<dbReference type="GeneID" id="116207198"/>